<accession>A0ACD4DJE3</accession>
<evidence type="ECO:0000313" key="2">
    <source>
        <dbReference type="Proteomes" id="UP001156484"/>
    </source>
</evidence>
<dbReference type="Proteomes" id="UP001156484">
    <property type="component" value="Chromosome"/>
</dbReference>
<dbReference type="EMBL" id="CP107551">
    <property type="protein sequence ID" value="UYP20166.1"/>
    <property type="molecule type" value="Genomic_DNA"/>
</dbReference>
<evidence type="ECO:0000313" key="1">
    <source>
        <dbReference type="EMBL" id="UYP20166.1"/>
    </source>
</evidence>
<name>A0ACD4DJE3_9NOCA</name>
<organism evidence="1 2">
    <name type="scientific">Rhodococcus sacchari</name>
    <dbReference type="NCBI Taxonomy" id="2962047"/>
    <lineage>
        <taxon>Bacteria</taxon>
        <taxon>Bacillati</taxon>
        <taxon>Actinomycetota</taxon>
        <taxon>Actinomycetes</taxon>
        <taxon>Mycobacteriales</taxon>
        <taxon>Nocardiaceae</taxon>
        <taxon>Rhodococcus</taxon>
    </lineage>
</organism>
<proteinExistence type="predicted"/>
<keyword evidence="1" id="KW-0378">Hydrolase</keyword>
<protein>
    <submittedName>
        <fullName evidence="1">Alpha/beta hydrolase</fullName>
    </submittedName>
</protein>
<sequence length="294" mass="31429">MPRTPFFDSATGRAFRRSYDAVLAKWPDGTTVDDVPSRFGTTRVTACGPDGAPPVVLLPGGGATSTVWFAHAVALSASHRVFAVDLIGDVGRSVPSGDPVRTVDDLLDWLRSVLDGLGLARPSLVGHSYGAMIALAFVLREPDRVDRSVLLDPNSCFAGMKPGYLLRALPTLVRPTEARQRAFLAWETAGAPLDADWLDLAAHGARFPTGKTVVPKRPSVTALRRLTADTTVVLAPHSRVHDAATVARTVREVSPVCRVVVLSSGTHHSLPMHPRDEVEAALREALGEGRSAEK</sequence>
<reference evidence="1" key="1">
    <citation type="submission" date="2022-10" db="EMBL/GenBank/DDBJ databases">
        <title>Rhodococcus ferula Z13 complete genome.</title>
        <authorList>
            <person name="Long X."/>
            <person name="Zang M."/>
        </authorList>
    </citation>
    <scope>NUCLEOTIDE SEQUENCE</scope>
    <source>
        <strain evidence="1">Z13</strain>
    </source>
</reference>
<keyword evidence="2" id="KW-1185">Reference proteome</keyword>
<gene>
    <name evidence="1" type="ORF">OED52_06385</name>
</gene>